<dbReference type="EMBL" id="CP035810">
    <property type="protein sequence ID" value="QIN28108.1"/>
    <property type="molecule type" value="Genomic_DNA"/>
</dbReference>
<dbReference type="GO" id="GO:0055070">
    <property type="term" value="P:copper ion homeostasis"/>
    <property type="evidence" value="ECO:0007669"/>
    <property type="project" value="InterPro"/>
</dbReference>
<reference evidence="5 7" key="2">
    <citation type="submission" date="2019-02" db="EMBL/GenBank/DDBJ databases">
        <title>Complete Genome Sequence and Methylome Analysis of Brevibacterium luteolum NEB1784.</title>
        <authorList>
            <person name="Fomenkov A."/>
            <person name="Roberts R.J."/>
        </authorList>
    </citation>
    <scope>NUCLEOTIDE SEQUENCE [LARGE SCALE GENOMIC DNA]</scope>
    <source>
        <strain evidence="5 7">NEB1784</strain>
    </source>
</reference>
<keyword evidence="3" id="KW-0812">Transmembrane</keyword>
<evidence type="ECO:0000256" key="2">
    <source>
        <dbReference type="SAM" id="MobiDB-lite"/>
    </source>
</evidence>
<dbReference type="Proteomes" id="UP000235703">
    <property type="component" value="Unassembled WGS sequence"/>
</dbReference>
<dbReference type="GO" id="GO:0016020">
    <property type="term" value="C:membrane"/>
    <property type="evidence" value="ECO:0007669"/>
    <property type="project" value="InterPro"/>
</dbReference>
<evidence type="ECO:0000313" key="7">
    <source>
        <dbReference type="Proteomes" id="UP000501518"/>
    </source>
</evidence>
<dbReference type="KEGG" id="blut:EW640_01515"/>
<evidence type="ECO:0000313" key="5">
    <source>
        <dbReference type="EMBL" id="QIN28108.1"/>
    </source>
</evidence>
<gene>
    <name evidence="4" type="ORF">CJ198_03150</name>
    <name evidence="5" type="ORF">EW640_01515</name>
</gene>
<dbReference type="Proteomes" id="UP000501518">
    <property type="component" value="Chromosome"/>
</dbReference>
<proteinExistence type="predicted"/>
<keyword evidence="3" id="KW-0472">Membrane</keyword>
<dbReference type="Pfam" id="PF11382">
    <property type="entry name" value="MctB"/>
    <property type="match status" value="1"/>
</dbReference>
<evidence type="ECO:0000256" key="1">
    <source>
        <dbReference type="SAM" id="Coils"/>
    </source>
</evidence>
<evidence type="ECO:0000313" key="4">
    <source>
        <dbReference type="EMBL" id="PMB99520.1"/>
    </source>
</evidence>
<feature type="coiled-coil region" evidence="1">
    <location>
        <begin position="50"/>
        <end position="77"/>
    </location>
</feature>
<protein>
    <submittedName>
        <fullName evidence="5">Copper transporter</fullName>
    </submittedName>
</protein>
<keyword evidence="6" id="KW-1185">Reference proteome</keyword>
<sequence>MPSARHSSARRRASSDVIDFRYHLVSLISVFVALAIGIVLGAGPLKEPIGESLQSQVDSLRSDRDQLRTELDQSKTDVSDLNEFIAATAPDLLKDRLPEVPVTLVRAADTNADAVNAVRDRLSEAGASVNDGGELSADAFDPKGAEDLLDTLRSIDPNLPDDDATALTTALAAAVSAGGVADEEAASEAPTGDATEAPAAPEGGEGTRYDQKQSEDVLQAFGAAGRLNGGSYAAAEVIVLIAPPVPEAQAGRSDAGATEAPRPEANAYSAFATDLDKATPTVVAGTTAGAESGLVGYVRENDIGVSSVDSIELGAGPVINALTVAALHDDTSEGHYGFAANADAIMPGAEK</sequence>
<feature type="transmembrane region" description="Helical" evidence="3">
    <location>
        <begin position="20"/>
        <end position="45"/>
    </location>
</feature>
<name>A0A2N6PLF6_9MICO</name>
<evidence type="ECO:0000256" key="3">
    <source>
        <dbReference type="SAM" id="Phobius"/>
    </source>
</evidence>
<feature type="region of interest" description="Disordered" evidence="2">
    <location>
        <begin position="179"/>
        <end position="210"/>
    </location>
</feature>
<organism evidence="4 6">
    <name type="scientific">Brevibacterium luteolum</name>
    <dbReference type="NCBI Taxonomy" id="199591"/>
    <lineage>
        <taxon>Bacteria</taxon>
        <taxon>Bacillati</taxon>
        <taxon>Actinomycetota</taxon>
        <taxon>Actinomycetes</taxon>
        <taxon>Micrococcales</taxon>
        <taxon>Brevibacteriaceae</taxon>
        <taxon>Brevibacterium</taxon>
    </lineage>
</organism>
<keyword evidence="1" id="KW-0175">Coiled coil</keyword>
<dbReference type="AlphaFoldDB" id="A0A2N6PLF6"/>
<keyword evidence="3" id="KW-1133">Transmembrane helix</keyword>
<reference evidence="4 6" key="1">
    <citation type="submission" date="2017-09" db="EMBL/GenBank/DDBJ databases">
        <title>Bacterial strain isolated from the female urinary microbiota.</title>
        <authorList>
            <person name="Thomas-White K."/>
            <person name="Kumar N."/>
            <person name="Forster S."/>
            <person name="Putonti C."/>
            <person name="Lawley T."/>
            <person name="Wolfe A.J."/>
        </authorList>
    </citation>
    <scope>NUCLEOTIDE SEQUENCE [LARGE SCALE GENOMIC DNA]</scope>
    <source>
        <strain evidence="4 6">UMB0680</strain>
    </source>
</reference>
<feature type="compositionally biased region" description="Low complexity" evidence="2">
    <location>
        <begin position="187"/>
        <end position="202"/>
    </location>
</feature>
<accession>A0A2N6PLF6</accession>
<dbReference type="EMBL" id="PNFZ01000001">
    <property type="protein sequence ID" value="PMB99520.1"/>
    <property type="molecule type" value="Genomic_DNA"/>
</dbReference>
<dbReference type="InterPro" id="IPR021522">
    <property type="entry name" value="MctB"/>
</dbReference>
<dbReference type="OrthoDB" id="4350157at2"/>
<evidence type="ECO:0000313" key="6">
    <source>
        <dbReference type="Proteomes" id="UP000235703"/>
    </source>
</evidence>